<gene>
    <name evidence="2" type="ORF">L0664_17130</name>
</gene>
<keyword evidence="3" id="KW-1185">Reference proteome</keyword>
<dbReference type="SUPFAM" id="SSF69593">
    <property type="entry name" value="Glycerol-3-phosphate (1)-acyltransferase"/>
    <property type="match status" value="1"/>
</dbReference>
<reference evidence="2 3" key="1">
    <citation type="submission" date="2022-01" db="EMBL/GenBank/DDBJ databases">
        <title>Octadecabacter sp. nov., isolated from a marine alga.</title>
        <authorList>
            <person name="Jin M.S."/>
            <person name="Kim H.M."/>
            <person name="Han D.M."/>
            <person name="Jung J.J."/>
            <person name="Jeon C.O."/>
        </authorList>
    </citation>
    <scope>NUCLEOTIDE SEQUENCE [LARGE SCALE GENOMIC DNA]</scope>
    <source>
        <strain evidence="2 3">G9-8</strain>
    </source>
</reference>
<sequence>MSKNQIARDISYASSAATKGGRAVIRVMENATGRLKLIRKARGYDAEIAEGADFWRVITDRYKLNLNVIGGSLDDIPRDGPLIVVSNHPYGILDGLMMGRILSQRRAGDFRILANSVFRKSPDLERVILPISFDDTKDAARLNLETRKTALDYLKAGGAMGVFPGGTVSTSARPFSRPMDPQWRNFTAKMVAKSGATVVPIFFEGANSRLFQLASHLHTTLRMGLLVREFRARVGTDVRVVIGKPIPVDQLALYTPNPKTCMDFLRKATYELSPKPLPADKLGREFEAQYKPKTKRKD</sequence>
<evidence type="ECO:0000259" key="1">
    <source>
        <dbReference type="SMART" id="SM00563"/>
    </source>
</evidence>
<keyword evidence="2" id="KW-0012">Acyltransferase</keyword>
<feature type="domain" description="Phospholipid/glycerol acyltransferase" evidence="1">
    <location>
        <begin position="82"/>
        <end position="206"/>
    </location>
</feature>
<evidence type="ECO:0000313" key="2">
    <source>
        <dbReference type="EMBL" id="MCF2872794.1"/>
    </source>
</evidence>
<dbReference type="Proteomes" id="UP001200557">
    <property type="component" value="Unassembled WGS sequence"/>
</dbReference>
<dbReference type="InterPro" id="IPR045746">
    <property type="entry name" value="ACT14924-like_Acyltransf_dom"/>
</dbReference>
<dbReference type="GO" id="GO:0016746">
    <property type="term" value="F:acyltransferase activity"/>
    <property type="evidence" value="ECO:0007669"/>
    <property type="project" value="UniProtKB-KW"/>
</dbReference>
<accession>A0ABS9D004</accession>
<dbReference type="CDD" id="cd07986">
    <property type="entry name" value="LPLAT_ACT14924-like"/>
    <property type="match status" value="1"/>
</dbReference>
<dbReference type="SMART" id="SM00563">
    <property type="entry name" value="PlsC"/>
    <property type="match status" value="1"/>
</dbReference>
<dbReference type="RefSeq" id="WP_235227119.1">
    <property type="nucleotide sequence ID" value="NZ_JAKGAQ010000005.1"/>
</dbReference>
<dbReference type="EMBL" id="JAKGAQ010000005">
    <property type="protein sequence ID" value="MCF2872794.1"/>
    <property type="molecule type" value="Genomic_DNA"/>
</dbReference>
<dbReference type="InterPro" id="IPR002123">
    <property type="entry name" value="Plipid/glycerol_acylTrfase"/>
</dbReference>
<protein>
    <submittedName>
        <fullName evidence="2">Lysophospholipid acyltransferase family protein</fullName>
    </submittedName>
</protein>
<keyword evidence="2" id="KW-0808">Transferase</keyword>
<comment type="caution">
    <text evidence="2">The sequence shown here is derived from an EMBL/GenBank/DDBJ whole genome shotgun (WGS) entry which is preliminary data.</text>
</comment>
<evidence type="ECO:0000313" key="3">
    <source>
        <dbReference type="Proteomes" id="UP001200557"/>
    </source>
</evidence>
<dbReference type="Pfam" id="PF19576">
    <property type="entry name" value="Acyltransf_2"/>
    <property type="match status" value="1"/>
</dbReference>
<organism evidence="2 3">
    <name type="scientific">Octadecabacter dasysiphoniae</name>
    <dbReference type="NCBI Taxonomy" id="2909341"/>
    <lineage>
        <taxon>Bacteria</taxon>
        <taxon>Pseudomonadati</taxon>
        <taxon>Pseudomonadota</taxon>
        <taxon>Alphaproteobacteria</taxon>
        <taxon>Rhodobacterales</taxon>
        <taxon>Roseobacteraceae</taxon>
        <taxon>Octadecabacter</taxon>
    </lineage>
</organism>
<proteinExistence type="predicted"/>
<name>A0ABS9D004_9RHOB</name>